<evidence type="ECO:0000256" key="14">
    <source>
        <dbReference type="ARBA" id="ARBA00023251"/>
    </source>
</evidence>
<keyword evidence="4" id="KW-1003">Cell membrane</keyword>
<dbReference type="InterPro" id="IPR045864">
    <property type="entry name" value="aa-tRNA-synth_II/BPL/LPL"/>
</dbReference>
<evidence type="ECO:0000256" key="5">
    <source>
        <dbReference type="ARBA" id="ARBA00022598"/>
    </source>
</evidence>
<keyword evidence="15" id="KW-0511">Multifunctional enzyme</keyword>
<dbReference type="InterPro" id="IPR006195">
    <property type="entry name" value="aa-tRNA-synth_II"/>
</dbReference>
<dbReference type="GO" id="GO:0005524">
    <property type="term" value="F:ATP binding"/>
    <property type="evidence" value="ECO:0007669"/>
    <property type="project" value="UniProtKB-UniRule"/>
</dbReference>
<dbReference type="GO" id="GO:0005829">
    <property type="term" value="C:cytosol"/>
    <property type="evidence" value="ECO:0007669"/>
    <property type="project" value="TreeGrafter"/>
</dbReference>
<dbReference type="GO" id="GO:0046677">
    <property type="term" value="P:response to antibiotic"/>
    <property type="evidence" value="ECO:0007669"/>
    <property type="project" value="UniProtKB-KW"/>
</dbReference>
<keyword evidence="19" id="KW-0460">Magnesium</keyword>
<comment type="similarity">
    <text evidence="19">Belongs to the class-II aminoacyl-tRNA synthetase family.</text>
</comment>
<dbReference type="GO" id="GO:0000049">
    <property type="term" value="F:tRNA binding"/>
    <property type="evidence" value="ECO:0007669"/>
    <property type="project" value="TreeGrafter"/>
</dbReference>
<dbReference type="CDD" id="cd00775">
    <property type="entry name" value="LysRS_core"/>
    <property type="match status" value="1"/>
</dbReference>
<comment type="similarity">
    <text evidence="2">In the N-terminal section; belongs to the LPG synthetase family.</text>
</comment>
<evidence type="ECO:0000256" key="10">
    <source>
        <dbReference type="ARBA" id="ARBA00022840"/>
    </source>
</evidence>
<keyword evidence="14" id="KW-0046">Antibiotic resistance</keyword>
<dbReference type="InterPro" id="IPR004365">
    <property type="entry name" value="NA-bd_OB_tRNA"/>
</dbReference>
<dbReference type="InterPro" id="IPR004364">
    <property type="entry name" value="Aa-tRNA-synt_II"/>
</dbReference>
<keyword evidence="6" id="KW-0808">Transferase</keyword>
<feature type="transmembrane region" description="Helical" evidence="21">
    <location>
        <begin position="734"/>
        <end position="755"/>
    </location>
</feature>
<comment type="catalytic activity">
    <reaction evidence="17">
        <text>L-lysyl-tRNA(Lys) + a 1,2-diacyl-sn-glycero-3-phospho-(1'-sn-glycerol) = a 1,2-diacyl-sn-glycero-3-phospho-1'-(3'-O-L-lysyl)-sn-glycerol + tRNA(Lys)</text>
        <dbReference type="Rhea" id="RHEA:10668"/>
        <dbReference type="Rhea" id="RHEA-COMP:9696"/>
        <dbReference type="Rhea" id="RHEA-COMP:9697"/>
        <dbReference type="ChEBI" id="CHEBI:64716"/>
        <dbReference type="ChEBI" id="CHEBI:75792"/>
        <dbReference type="ChEBI" id="CHEBI:78442"/>
        <dbReference type="ChEBI" id="CHEBI:78529"/>
        <dbReference type="EC" id="2.3.2.3"/>
    </reaction>
</comment>
<dbReference type="NCBIfam" id="TIGR00499">
    <property type="entry name" value="lysS_bact"/>
    <property type="match status" value="1"/>
</dbReference>
<evidence type="ECO:0000256" key="6">
    <source>
        <dbReference type="ARBA" id="ARBA00022679"/>
    </source>
</evidence>
<evidence type="ECO:0000256" key="12">
    <source>
        <dbReference type="ARBA" id="ARBA00023098"/>
    </source>
</evidence>
<evidence type="ECO:0000256" key="15">
    <source>
        <dbReference type="ARBA" id="ARBA00023268"/>
    </source>
</evidence>
<dbReference type="CDD" id="cd04322">
    <property type="entry name" value="LysRS_N"/>
    <property type="match status" value="1"/>
</dbReference>
<keyword evidence="9 19" id="KW-0547">Nucleotide-binding</keyword>
<dbReference type="PANTHER" id="PTHR42918:SF15">
    <property type="entry name" value="LYSINE--TRNA LIGASE, CHLOROPLASTIC_MITOCHONDRIAL"/>
    <property type="match status" value="1"/>
</dbReference>
<evidence type="ECO:0000256" key="19">
    <source>
        <dbReference type="HAMAP-Rule" id="MF_00252"/>
    </source>
</evidence>
<keyword evidence="8 19" id="KW-0479">Metal-binding</keyword>
<keyword evidence="11 21" id="KW-1133">Transmembrane helix</keyword>
<keyword evidence="7 21" id="KW-0812">Transmembrane</keyword>
<dbReference type="PROSITE" id="PS50862">
    <property type="entry name" value="AA_TRNA_LIGASE_II"/>
    <property type="match status" value="1"/>
</dbReference>
<evidence type="ECO:0000256" key="11">
    <source>
        <dbReference type="ARBA" id="ARBA00022989"/>
    </source>
</evidence>
<dbReference type="GO" id="GO:0050071">
    <property type="term" value="F:phosphatidylglycerol lysyltransferase activity"/>
    <property type="evidence" value="ECO:0007669"/>
    <property type="project" value="UniProtKB-EC"/>
</dbReference>
<keyword evidence="5 19" id="KW-0436">Ligase</keyword>
<reference evidence="23 24" key="1">
    <citation type="submission" date="2019-03" db="EMBL/GenBank/DDBJ databases">
        <title>Sequencing the genomes of 1000 actinobacteria strains.</title>
        <authorList>
            <person name="Klenk H.-P."/>
        </authorList>
    </citation>
    <scope>NUCLEOTIDE SEQUENCE [LARGE SCALE GENOMIC DNA]</scope>
    <source>
        <strain evidence="23 24">DSM 44969</strain>
    </source>
</reference>
<dbReference type="Pfam" id="PF00152">
    <property type="entry name" value="tRNA-synt_2"/>
    <property type="match status" value="1"/>
</dbReference>
<dbReference type="InterPro" id="IPR012340">
    <property type="entry name" value="NA-bd_OB-fold"/>
</dbReference>
<evidence type="ECO:0000256" key="4">
    <source>
        <dbReference type="ARBA" id="ARBA00022475"/>
    </source>
</evidence>
<dbReference type="InterPro" id="IPR024320">
    <property type="entry name" value="LPG_synthase_C"/>
</dbReference>
<evidence type="ECO:0000256" key="13">
    <source>
        <dbReference type="ARBA" id="ARBA00023146"/>
    </source>
</evidence>
<dbReference type="HAMAP" id="MF_00252">
    <property type="entry name" value="Lys_tRNA_synth_class2"/>
    <property type="match status" value="1"/>
</dbReference>
<evidence type="ECO:0000259" key="22">
    <source>
        <dbReference type="PROSITE" id="PS50862"/>
    </source>
</evidence>
<dbReference type="PANTHER" id="PTHR42918">
    <property type="entry name" value="LYSYL-TRNA SYNTHETASE"/>
    <property type="match status" value="1"/>
</dbReference>
<evidence type="ECO:0000256" key="2">
    <source>
        <dbReference type="ARBA" id="ARBA00005270"/>
    </source>
</evidence>
<keyword evidence="21" id="KW-0472">Membrane</keyword>
<protein>
    <recommendedName>
        <fullName evidence="19">Lysine--tRNA ligase</fullName>
        <ecNumber evidence="19">6.1.1.6</ecNumber>
    </recommendedName>
    <alternativeName>
        <fullName evidence="19">Lysyl-tRNA synthetase</fullName>
        <shortName evidence="19">LysRS</shortName>
    </alternativeName>
</protein>
<dbReference type="SUPFAM" id="SSF55681">
    <property type="entry name" value="Class II aaRS and biotin synthetases"/>
    <property type="match status" value="1"/>
</dbReference>
<dbReference type="EC" id="6.1.1.6" evidence="19"/>
<gene>
    <name evidence="19" type="primary">lysS</name>
    <name evidence="23" type="ORF">EV378_5703</name>
</gene>
<evidence type="ECO:0000256" key="18">
    <source>
        <dbReference type="ARBA" id="ARBA00048573"/>
    </source>
</evidence>
<dbReference type="GO" id="GO:0006629">
    <property type="term" value="P:lipid metabolic process"/>
    <property type="evidence" value="ECO:0007669"/>
    <property type="project" value="UniProtKB-KW"/>
</dbReference>
<dbReference type="EMBL" id="SMFZ01000002">
    <property type="protein sequence ID" value="TCK21712.1"/>
    <property type="molecule type" value="Genomic_DNA"/>
</dbReference>
<comment type="cofactor">
    <cofactor evidence="19">
        <name>Mg(2+)</name>
        <dbReference type="ChEBI" id="CHEBI:18420"/>
    </cofactor>
    <text evidence="19">Binds 3 Mg(2+) ions per subunit.</text>
</comment>
<feature type="transmembrane region" description="Helical" evidence="21">
    <location>
        <begin position="679"/>
        <end position="697"/>
    </location>
</feature>
<feature type="binding site" evidence="19">
    <location>
        <position position="421"/>
    </location>
    <ligand>
        <name>Mg(2+)</name>
        <dbReference type="ChEBI" id="CHEBI:18420"/>
        <label>1</label>
    </ligand>
</feature>
<feature type="region of interest" description="Disordered" evidence="20">
    <location>
        <begin position="502"/>
        <end position="551"/>
    </location>
</feature>
<dbReference type="InterPro" id="IPR018149">
    <property type="entry name" value="Lys-tRNA-synth_II_C"/>
</dbReference>
<feature type="transmembrane region" description="Helical" evidence="21">
    <location>
        <begin position="767"/>
        <end position="787"/>
    </location>
</feature>
<evidence type="ECO:0000256" key="1">
    <source>
        <dbReference type="ARBA" id="ARBA00004651"/>
    </source>
</evidence>
<keyword evidence="12" id="KW-0443">Lipid metabolism</keyword>
<comment type="catalytic activity">
    <reaction evidence="18 19">
        <text>tRNA(Lys) + L-lysine + ATP = L-lysyl-tRNA(Lys) + AMP + diphosphate</text>
        <dbReference type="Rhea" id="RHEA:20792"/>
        <dbReference type="Rhea" id="RHEA-COMP:9696"/>
        <dbReference type="Rhea" id="RHEA-COMP:9697"/>
        <dbReference type="ChEBI" id="CHEBI:30616"/>
        <dbReference type="ChEBI" id="CHEBI:32551"/>
        <dbReference type="ChEBI" id="CHEBI:33019"/>
        <dbReference type="ChEBI" id="CHEBI:78442"/>
        <dbReference type="ChEBI" id="CHEBI:78529"/>
        <dbReference type="ChEBI" id="CHEBI:456215"/>
        <dbReference type="EC" id="6.1.1.6"/>
    </reaction>
</comment>
<dbReference type="InterPro" id="IPR044136">
    <property type="entry name" value="Lys-tRNA-ligase_II_N"/>
</dbReference>
<dbReference type="Pfam" id="PF09924">
    <property type="entry name" value="LPG_synthase_C"/>
    <property type="match status" value="1"/>
</dbReference>
<evidence type="ECO:0000313" key="24">
    <source>
        <dbReference type="Proteomes" id="UP000295560"/>
    </source>
</evidence>
<dbReference type="GO" id="GO:0004824">
    <property type="term" value="F:lysine-tRNA ligase activity"/>
    <property type="evidence" value="ECO:0007669"/>
    <property type="project" value="UniProtKB-UniRule"/>
</dbReference>
<sequence length="1183" mass="128318">MRWVTDEVATHADDQRERRLHKLEARRAEGTDSYPYRFDTDHTLAGLREAHGDLGPDERTTGRVRVAGRLELIRRQGGLSFGRLRDRTGALQLFVDSRECGADEHRRFDDLDRGDWVGVEGTVMTTKRGELSIAVEHAVLLGKALAEPPDKHRGLGDVETRYRQRYLDLEVNERTREIFRIRHTAIRAIRHHLEERGFTEVEGPVLGTIQGGASARPFITHHNALDIDLYLRIALELHLKRLIVGGLERVFEIGRVFRNEGIDTRHNPEFTMLEAYQAFADYHDMMDLVEGMVVAAARSALNKPEGPLVVHYGGHDLDLAATPWPRERFADMIANTTGERMHPGMPVADARSALDRLGLAYEQSWGPGRMMKEVYDERVQHDVVGPVFCIDYPTEVSPLARVHRDDPDYVERFELIVAGFELCNAYSEQNDPVAQLAAFTEEAKAKAGGDPEAGDIDLDYVRALEQGMPCTGGLGIGIDRLVMLLASVDSIREVVLFPTLRPEFTPPDGGPRGAPRAVVPPTPLPADGIPAQPLAMPSPAEPAHAGAGATSSRAPAAAVTGSAAVTGGAVAGGAGVATGGVVAAGGGAGTVAPLRSGDAVAPPPPVEPEHRGVRIVAWLTALSGLLQLISTLPVVHARLGPTEGALGPLWVPVAGHVASVLIGLLLILLADQLRRRKRLAWRVAVVLFALGLVLHLLKGPHPVAALIAAGLLVTLILLREQFRAPADPPSLLRLFRFVPIYLIAVIVFGVVALFLERGRISPDLSLGGALGTVFAGLIGLDGPYTYASPFFDEFFPAALLGLGILGVAVLVILIFRPIAQASPHTGDDWAHAERLVHTYGWDTLAYFALRDDKSFFFSRDGEAMIAYTYLGGYALVSGDPIGRPESVPVVLDEFLAMCDERAWHPALLAAREQSMPLYASRGFSAFYLGDEAIIDCRAFTLEGPEHKSLRAAVRRVGRSYSFRLVSEANASTTLVGQLNAISARWRGKAPERGFTMSLSQDIAGAGENPEFLLCVAVDADGVPGGFLRLVPAYGTSFGYTLDLMRHDPGAPNGMTEFLIASTAAALSDRGVSRLSMNFAMWGRLFADDVPFTPAQRLAQRAVRVLNPFFQIESLRAFNERFDPRWLPRVLAYRHRRDLPRVGLLYAGAEGFLAVPGLGELLVPRAVGGVTSPSAPDTVRDAAA</sequence>
<dbReference type="InterPro" id="IPR002313">
    <property type="entry name" value="Lys-tRNA-ligase_II"/>
</dbReference>
<organism evidence="23 24">
    <name type="scientific">Pseudonocardia endophytica</name>
    <dbReference type="NCBI Taxonomy" id="401976"/>
    <lineage>
        <taxon>Bacteria</taxon>
        <taxon>Bacillati</taxon>
        <taxon>Actinomycetota</taxon>
        <taxon>Actinomycetes</taxon>
        <taxon>Pseudonocardiales</taxon>
        <taxon>Pseudonocardiaceae</taxon>
        <taxon>Pseudonocardia</taxon>
    </lineage>
</organism>
<dbReference type="PRINTS" id="PR00982">
    <property type="entry name" value="TRNASYNTHLYS"/>
</dbReference>
<keyword evidence="10 19" id="KW-0067">ATP-binding</keyword>
<dbReference type="GO" id="GO:0006430">
    <property type="term" value="P:lysyl-tRNA aminoacylation"/>
    <property type="evidence" value="ECO:0007669"/>
    <property type="project" value="UniProtKB-UniRule"/>
</dbReference>
<comment type="subunit">
    <text evidence="19">Homodimer.</text>
</comment>
<evidence type="ECO:0000256" key="20">
    <source>
        <dbReference type="SAM" id="MobiDB-lite"/>
    </source>
</evidence>
<feature type="transmembrane region" description="Helical" evidence="21">
    <location>
        <begin position="794"/>
        <end position="815"/>
    </location>
</feature>
<keyword evidence="13 19" id="KW-0030">Aminoacyl-tRNA synthetase</keyword>
<evidence type="ECO:0000256" key="17">
    <source>
        <dbReference type="ARBA" id="ARBA00047540"/>
    </source>
</evidence>
<dbReference type="Gene3D" id="3.30.930.10">
    <property type="entry name" value="Bira Bifunctional Protein, Domain 2"/>
    <property type="match status" value="1"/>
</dbReference>
<proteinExistence type="inferred from homology"/>
<evidence type="ECO:0000256" key="16">
    <source>
        <dbReference type="ARBA" id="ARBA00024681"/>
    </source>
</evidence>
<comment type="function">
    <text evidence="16">Catalyzes the production of L-lysyl-tRNA(Lys)transfer and the transfer of a lysyl group from L-lysyl-tRNA(Lys) to membrane-bound phosphatidylglycerol (PG), which produces lysylphosphatidylglycerol (LPG), one of the components of the bacterial membrane with a positive net charge. LPG synthesis contributes to the resistance to cationic antimicrobial peptides (CAMPs) and likely protects M.tuberculosis against the CAMPs produced by competiting microorganisms (bacteriocins). In fact, the modification of anionic phosphatidylglycerol with positively charged L-lysine results in repulsion of the peptides.</text>
</comment>
<comment type="similarity">
    <text evidence="3">In the C-terminal section; belongs to the class-II aminoacyl-tRNA synthetase family.</text>
</comment>
<keyword evidence="24" id="KW-1185">Reference proteome</keyword>
<evidence type="ECO:0000256" key="21">
    <source>
        <dbReference type="SAM" id="Phobius"/>
    </source>
</evidence>
<feature type="binding site" evidence="19">
    <location>
        <position position="414"/>
    </location>
    <ligand>
        <name>Mg(2+)</name>
        <dbReference type="ChEBI" id="CHEBI:18420"/>
        <label>1</label>
    </ligand>
</feature>
<evidence type="ECO:0000256" key="3">
    <source>
        <dbReference type="ARBA" id="ARBA00009968"/>
    </source>
</evidence>
<keyword evidence="19" id="KW-0648">Protein biosynthesis</keyword>
<dbReference type="GO" id="GO:0000287">
    <property type="term" value="F:magnesium ion binding"/>
    <property type="evidence" value="ECO:0007669"/>
    <property type="project" value="UniProtKB-UniRule"/>
</dbReference>
<evidence type="ECO:0000256" key="9">
    <source>
        <dbReference type="ARBA" id="ARBA00022741"/>
    </source>
</evidence>
<comment type="caution">
    <text evidence="23">The sequence shown here is derived from an EMBL/GenBank/DDBJ whole genome shotgun (WGS) entry which is preliminary data.</text>
</comment>
<feature type="binding site" evidence="19">
    <location>
        <position position="421"/>
    </location>
    <ligand>
        <name>Mg(2+)</name>
        <dbReference type="ChEBI" id="CHEBI:18420"/>
        <label>2</label>
    </ligand>
</feature>
<evidence type="ECO:0000256" key="7">
    <source>
        <dbReference type="ARBA" id="ARBA00022692"/>
    </source>
</evidence>
<dbReference type="SUPFAM" id="SSF50249">
    <property type="entry name" value="Nucleic acid-binding proteins"/>
    <property type="match status" value="1"/>
</dbReference>
<dbReference type="Pfam" id="PF01336">
    <property type="entry name" value="tRNA_anti-codon"/>
    <property type="match status" value="1"/>
</dbReference>
<dbReference type="GO" id="GO:0005886">
    <property type="term" value="C:plasma membrane"/>
    <property type="evidence" value="ECO:0007669"/>
    <property type="project" value="UniProtKB-SubCell"/>
</dbReference>
<dbReference type="NCBIfam" id="NF001756">
    <property type="entry name" value="PRK00484.1"/>
    <property type="match status" value="1"/>
</dbReference>
<name>A0A4R1HW15_PSEEN</name>
<keyword evidence="19" id="KW-0963">Cytoplasm</keyword>
<evidence type="ECO:0000256" key="8">
    <source>
        <dbReference type="ARBA" id="ARBA00022723"/>
    </source>
</evidence>
<feature type="domain" description="Aminoacyl-transfer RNA synthetases class-II family profile" evidence="22">
    <location>
        <begin position="179"/>
        <end position="502"/>
    </location>
</feature>
<comment type="subcellular location">
    <subcellularLocation>
        <location evidence="1">Cell membrane</location>
        <topology evidence="1">Multi-pass membrane protein</topology>
    </subcellularLocation>
    <subcellularLocation>
        <location evidence="19">Cytoplasm</location>
    </subcellularLocation>
</comment>
<dbReference type="AlphaFoldDB" id="A0A4R1HW15"/>
<accession>A0A4R1HW15</accession>
<dbReference type="Proteomes" id="UP000295560">
    <property type="component" value="Unassembled WGS sequence"/>
</dbReference>
<evidence type="ECO:0000313" key="23">
    <source>
        <dbReference type="EMBL" id="TCK21712.1"/>
    </source>
</evidence>
<dbReference type="Gene3D" id="2.40.50.140">
    <property type="entry name" value="Nucleic acid-binding proteins"/>
    <property type="match status" value="1"/>
</dbReference>
<feature type="transmembrane region" description="Helical" evidence="21">
    <location>
        <begin position="649"/>
        <end position="670"/>
    </location>
</feature>
<feature type="transmembrane region" description="Helical" evidence="21">
    <location>
        <begin position="703"/>
        <end position="722"/>
    </location>
</feature>